<feature type="chain" id="PRO_5031370861" description="DUF2790 domain-containing protein" evidence="1">
    <location>
        <begin position="22"/>
        <end position="93"/>
    </location>
</feature>
<dbReference type="EMBL" id="CAJFCI010000076">
    <property type="protein sequence ID" value="CAD5109480.1"/>
    <property type="molecule type" value="Genomic_DNA"/>
</dbReference>
<dbReference type="Pfam" id="PF10976">
    <property type="entry name" value="DUF2790"/>
    <property type="match status" value="1"/>
</dbReference>
<gene>
    <name evidence="2" type="ORF">PSEWESI4_03785</name>
</gene>
<organism evidence="2 3">
    <name type="scientific">Zestomonas carbonaria</name>
    <dbReference type="NCBI Taxonomy" id="2762745"/>
    <lineage>
        <taxon>Bacteria</taxon>
        <taxon>Pseudomonadati</taxon>
        <taxon>Pseudomonadota</taxon>
        <taxon>Gammaproteobacteria</taxon>
        <taxon>Pseudomonadales</taxon>
        <taxon>Pseudomonadaceae</taxon>
        <taxon>Zestomonas</taxon>
    </lineage>
</organism>
<protein>
    <recommendedName>
        <fullName evidence="4">DUF2790 domain-containing protein</fullName>
    </recommendedName>
</protein>
<accession>A0A7U7IAK9</accession>
<evidence type="ECO:0008006" key="4">
    <source>
        <dbReference type="Google" id="ProtNLM"/>
    </source>
</evidence>
<keyword evidence="1" id="KW-0732">Signal</keyword>
<keyword evidence="3" id="KW-1185">Reference proteome</keyword>
<comment type="caution">
    <text evidence="2">The sequence shown here is derived from an EMBL/GenBank/DDBJ whole genome shotgun (WGS) entry which is preliminary data.</text>
</comment>
<feature type="signal peptide" evidence="1">
    <location>
        <begin position="1"/>
        <end position="21"/>
    </location>
</feature>
<sequence>MKRSGILALAMLLAASPLAMAKGVASLAELDGDQVQQYRYGMKLDIAKVLEFSPRGGRCEVGPMRMKYLDSQGEVRVLEYRSGGLNCTRGRWR</sequence>
<proteinExistence type="predicted"/>
<name>A0A7U7IAK9_9GAMM</name>
<dbReference type="InterPro" id="IPR021245">
    <property type="entry name" value="DUF2790"/>
</dbReference>
<evidence type="ECO:0000313" key="2">
    <source>
        <dbReference type="EMBL" id="CAD5109480.1"/>
    </source>
</evidence>
<evidence type="ECO:0000256" key="1">
    <source>
        <dbReference type="SAM" id="SignalP"/>
    </source>
</evidence>
<dbReference type="Proteomes" id="UP000583387">
    <property type="component" value="Unassembled WGS sequence"/>
</dbReference>
<dbReference type="Gene3D" id="2.30.140.50">
    <property type="entry name" value="Protein of unknown function DUF2790"/>
    <property type="match status" value="1"/>
</dbReference>
<dbReference type="AlphaFoldDB" id="A0A7U7IAK9"/>
<dbReference type="RefSeq" id="WP_187672796.1">
    <property type="nucleotide sequence ID" value="NZ_CAJFCI010000076.1"/>
</dbReference>
<reference evidence="2 3" key="1">
    <citation type="submission" date="2020-08" db="EMBL/GenBank/DDBJ databases">
        <authorList>
            <person name="Criscuolo A."/>
        </authorList>
    </citation>
    <scope>NUCLEOTIDE SEQUENCE [LARGE SCALE GENOMIC DNA]</scope>
    <source>
        <strain evidence="2">CIP111764</strain>
    </source>
</reference>
<evidence type="ECO:0000313" key="3">
    <source>
        <dbReference type="Proteomes" id="UP000583387"/>
    </source>
</evidence>